<dbReference type="PANTHER" id="PTHR32308">
    <property type="entry name" value="LYASE BETA SUBUNIT, PUTATIVE (AFU_ORTHOLOGUE AFUA_4G13030)-RELATED"/>
    <property type="match status" value="1"/>
</dbReference>
<dbReference type="GO" id="GO:0006107">
    <property type="term" value="P:oxaloacetate metabolic process"/>
    <property type="evidence" value="ECO:0007669"/>
    <property type="project" value="TreeGrafter"/>
</dbReference>
<evidence type="ECO:0000256" key="3">
    <source>
        <dbReference type="ARBA" id="ARBA00022723"/>
    </source>
</evidence>
<reference evidence="8 9" key="1">
    <citation type="submission" date="2016-10" db="EMBL/GenBank/DDBJ databases">
        <authorList>
            <person name="de Groot N.N."/>
        </authorList>
    </citation>
    <scope>NUCLEOTIDE SEQUENCE [LARGE SCALE GENOMIC DNA]</scope>
    <source>
        <strain evidence="8 9">CGMCC 1.9113</strain>
    </source>
</reference>
<accession>A0A1I5SBV7</accession>
<feature type="binding site" evidence="6">
    <location>
        <position position="152"/>
    </location>
    <ligand>
        <name>Mg(2+)</name>
        <dbReference type="ChEBI" id="CHEBI:18420"/>
    </ligand>
</feature>
<feature type="binding site" evidence="5">
    <location>
        <position position="69"/>
    </location>
    <ligand>
        <name>substrate</name>
    </ligand>
</feature>
<evidence type="ECO:0000313" key="9">
    <source>
        <dbReference type="Proteomes" id="UP000199586"/>
    </source>
</evidence>
<feature type="domain" description="HpcH/HpaI aldolase/citrate lyase" evidence="7">
    <location>
        <begin position="8"/>
        <end position="220"/>
    </location>
</feature>
<dbReference type="AlphaFoldDB" id="A0A1I5SBV7"/>
<dbReference type="RefSeq" id="WP_093333030.1">
    <property type="nucleotide sequence ID" value="NZ_FOXP01000005.1"/>
</dbReference>
<dbReference type="Proteomes" id="UP000199586">
    <property type="component" value="Unassembled WGS sequence"/>
</dbReference>
<dbReference type="GO" id="GO:0000287">
    <property type="term" value="F:magnesium ion binding"/>
    <property type="evidence" value="ECO:0007669"/>
    <property type="project" value="TreeGrafter"/>
</dbReference>
<name>A0A1I5SBV7_9SPHN</name>
<dbReference type="InterPro" id="IPR015813">
    <property type="entry name" value="Pyrv/PenolPyrv_kinase-like_dom"/>
</dbReference>
<keyword evidence="8" id="KW-0456">Lyase</keyword>
<feature type="binding site" evidence="5">
    <location>
        <position position="124"/>
    </location>
    <ligand>
        <name>substrate</name>
    </ligand>
</feature>
<dbReference type="Pfam" id="PF03328">
    <property type="entry name" value="HpcH_HpaI"/>
    <property type="match status" value="1"/>
</dbReference>
<comment type="similarity">
    <text evidence="2">Belongs to the HpcH/HpaI aldolase family.</text>
</comment>
<feature type="binding site" evidence="6">
    <location>
        <position position="124"/>
    </location>
    <ligand>
        <name>Mg(2+)</name>
        <dbReference type="ChEBI" id="CHEBI:18420"/>
    </ligand>
</feature>
<gene>
    <name evidence="8" type="ORF">SAMN04488241_105120</name>
</gene>
<dbReference type="Gene3D" id="3.20.20.60">
    <property type="entry name" value="Phosphoenolpyruvate-binding domains"/>
    <property type="match status" value="1"/>
</dbReference>
<sequence length="283" mass="29313">MPTYRRRRSALFMPASNPRAISKARTLPCDVVILDLEDAVAPEMKDDARGAALAAVAEGGFGPRELVIRVNAIDTPAGAADLAALRQVEVAPDAVLLPKLAGARMVADARAALGDDIPLWAMIETAAALLALPAIAATGDFGLAALVAGTNDLALDLRCRPGSDRGPLLPALAQIVAAARAGGMVALDGVLNAIDDPERLRAECDQGRGWGFDGKTLIHPAQIDAANAAFGPTPAEHDWATRVIALFADPANARRGAAKLDGAMVERLHLAEAERIVALADPA</sequence>
<keyword evidence="9" id="KW-1185">Reference proteome</keyword>
<evidence type="ECO:0000256" key="1">
    <source>
        <dbReference type="ARBA" id="ARBA00001946"/>
    </source>
</evidence>
<dbReference type="SUPFAM" id="SSF51621">
    <property type="entry name" value="Phosphoenolpyruvate/pyruvate domain"/>
    <property type="match status" value="1"/>
</dbReference>
<protein>
    <submittedName>
        <fullName evidence="8">Citrate lyase subunit beta / citryl-CoA lyase</fullName>
    </submittedName>
</protein>
<dbReference type="InterPro" id="IPR011206">
    <property type="entry name" value="Citrate_lyase_beta/mcl1/mcl2"/>
</dbReference>
<dbReference type="PIRSF" id="PIRSF015582">
    <property type="entry name" value="Cit_lyase_B"/>
    <property type="match status" value="1"/>
</dbReference>
<dbReference type="PANTHER" id="PTHR32308:SF10">
    <property type="entry name" value="CITRATE LYASE SUBUNIT BETA"/>
    <property type="match status" value="1"/>
</dbReference>
<keyword evidence="4 6" id="KW-0460">Magnesium</keyword>
<evidence type="ECO:0000256" key="6">
    <source>
        <dbReference type="PIRSR" id="PIRSR015582-2"/>
    </source>
</evidence>
<evidence type="ECO:0000256" key="2">
    <source>
        <dbReference type="ARBA" id="ARBA00005568"/>
    </source>
</evidence>
<organism evidence="8 9">
    <name type="scientific">Sphingomonas rubra</name>
    <dbReference type="NCBI Taxonomy" id="634430"/>
    <lineage>
        <taxon>Bacteria</taxon>
        <taxon>Pseudomonadati</taxon>
        <taxon>Pseudomonadota</taxon>
        <taxon>Alphaproteobacteria</taxon>
        <taxon>Sphingomonadales</taxon>
        <taxon>Sphingomonadaceae</taxon>
        <taxon>Sphingomonas</taxon>
    </lineage>
</organism>
<dbReference type="EMBL" id="FOXP01000005">
    <property type="protein sequence ID" value="SFP68182.1"/>
    <property type="molecule type" value="Genomic_DNA"/>
</dbReference>
<evidence type="ECO:0000313" key="8">
    <source>
        <dbReference type="EMBL" id="SFP68182.1"/>
    </source>
</evidence>
<comment type="cofactor">
    <cofactor evidence="1">
        <name>Mg(2+)</name>
        <dbReference type="ChEBI" id="CHEBI:18420"/>
    </cofactor>
</comment>
<evidence type="ECO:0000256" key="4">
    <source>
        <dbReference type="ARBA" id="ARBA00022842"/>
    </source>
</evidence>
<dbReference type="STRING" id="634430.SAMN04488241_105120"/>
<dbReference type="InterPro" id="IPR005000">
    <property type="entry name" value="Aldolase/citrate-lyase_domain"/>
</dbReference>
<dbReference type="InterPro" id="IPR040442">
    <property type="entry name" value="Pyrv_kinase-like_dom_sf"/>
</dbReference>
<evidence type="ECO:0000256" key="5">
    <source>
        <dbReference type="PIRSR" id="PIRSR015582-1"/>
    </source>
</evidence>
<keyword evidence="3 6" id="KW-0479">Metal-binding</keyword>
<evidence type="ECO:0000259" key="7">
    <source>
        <dbReference type="Pfam" id="PF03328"/>
    </source>
</evidence>
<dbReference type="OrthoDB" id="9800547at2"/>
<proteinExistence type="inferred from homology"/>
<dbReference type="GO" id="GO:0016829">
    <property type="term" value="F:lyase activity"/>
    <property type="evidence" value="ECO:0007669"/>
    <property type="project" value="UniProtKB-KW"/>
</dbReference>